<comment type="caution">
    <text evidence="2">The sequence shown here is derived from an EMBL/GenBank/DDBJ whole genome shotgun (WGS) entry which is preliminary data.</text>
</comment>
<evidence type="ECO:0000256" key="1">
    <source>
        <dbReference type="SAM" id="MobiDB-lite"/>
    </source>
</evidence>
<keyword evidence="3" id="KW-1185">Reference proteome</keyword>
<dbReference type="Proteomes" id="UP000315295">
    <property type="component" value="Unassembled WGS sequence"/>
</dbReference>
<evidence type="ECO:0000313" key="2">
    <source>
        <dbReference type="EMBL" id="TQE12216.1"/>
    </source>
</evidence>
<proteinExistence type="predicted"/>
<gene>
    <name evidence="2" type="ORF">C1H46_002141</name>
</gene>
<sequence length="110" mass="11802">MHLNLNFPVPGKCERMNFGEFVIVGAQTLLESNSESGKGLQPTSFEFETDSSSSGPNLGLAHGFDSDKCDVYLPNHDGKYNDVFVGDGGHGGVCFSTYDISTATCDKLET</sequence>
<feature type="compositionally biased region" description="Low complexity" evidence="1">
    <location>
        <begin position="43"/>
        <end position="52"/>
    </location>
</feature>
<feature type="region of interest" description="Disordered" evidence="1">
    <location>
        <begin position="33"/>
        <end position="52"/>
    </location>
</feature>
<reference evidence="2 3" key="1">
    <citation type="journal article" date="2019" name="G3 (Bethesda)">
        <title>Sequencing of a Wild Apple (Malus baccata) Genome Unravels the Differences Between Cultivated and Wild Apple Species Regarding Disease Resistance and Cold Tolerance.</title>
        <authorList>
            <person name="Chen X."/>
        </authorList>
    </citation>
    <scope>NUCLEOTIDE SEQUENCE [LARGE SCALE GENOMIC DNA]</scope>
    <source>
        <strain evidence="3">cv. Shandingzi</strain>
        <tissue evidence="2">Leaves</tissue>
    </source>
</reference>
<dbReference type="AlphaFoldDB" id="A0A540NMG8"/>
<protein>
    <submittedName>
        <fullName evidence="2">Uncharacterized protein</fullName>
    </submittedName>
</protein>
<dbReference type="EMBL" id="VIEB01000021">
    <property type="protein sequence ID" value="TQE12216.1"/>
    <property type="molecule type" value="Genomic_DNA"/>
</dbReference>
<name>A0A540NMG8_MALBA</name>
<organism evidence="2 3">
    <name type="scientific">Malus baccata</name>
    <name type="common">Siberian crab apple</name>
    <name type="synonym">Pyrus baccata</name>
    <dbReference type="NCBI Taxonomy" id="106549"/>
    <lineage>
        <taxon>Eukaryota</taxon>
        <taxon>Viridiplantae</taxon>
        <taxon>Streptophyta</taxon>
        <taxon>Embryophyta</taxon>
        <taxon>Tracheophyta</taxon>
        <taxon>Spermatophyta</taxon>
        <taxon>Magnoliopsida</taxon>
        <taxon>eudicotyledons</taxon>
        <taxon>Gunneridae</taxon>
        <taxon>Pentapetalae</taxon>
        <taxon>rosids</taxon>
        <taxon>fabids</taxon>
        <taxon>Rosales</taxon>
        <taxon>Rosaceae</taxon>
        <taxon>Amygdaloideae</taxon>
        <taxon>Maleae</taxon>
        <taxon>Malus</taxon>
    </lineage>
</organism>
<accession>A0A540NMG8</accession>
<evidence type="ECO:0000313" key="3">
    <source>
        <dbReference type="Proteomes" id="UP000315295"/>
    </source>
</evidence>